<feature type="region of interest" description="Disordered" evidence="1">
    <location>
        <begin position="785"/>
        <end position="820"/>
    </location>
</feature>
<dbReference type="PANTHER" id="PTHR28221:SF2">
    <property type="entry name" value="RNA POLYMERASE I-SPECIFIC TRANSCRIPTION INITIATION FACTOR RRN6"/>
    <property type="match status" value="1"/>
</dbReference>
<dbReference type="Pfam" id="PF20639">
    <property type="entry name" value="Rrn6_K-rich"/>
    <property type="match status" value="1"/>
</dbReference>
<dbReference type="InterPro" id="IPR048536">
    <property type="entry name" value="Rrn6_K-rich"/>
</dbReference>
<dbReference type="InterPro" id="IPR048535">
    <property type="entry name" value="RRN6_beta-prop"/>
</dbReference>
<comment type="caution">
    <text evidence="4">The sequence shown here is derived from an EMBL/GenBank/DDBJ whole genome shotgun (WGS) entry which is preliminary data.</text>
</comment>
<dbReference type="Proteomes" id="UP001362999">
    <property type="component" value="Unassembled WGS sequence"/>
</dbReference>
<proteinExistence type="predicted"/>
<feature type="region of interest" description="Disordered" evidence="1">
    <location>
        <begin position="836"/>
        <end position="864"/>
    </location>
</feature>
<reference evidence="4 5" key="1">
    <citation type="journal article" date="2024" name="J Genomics">
        <title>Draft genome sequencing and assembly of Favolaschia claudopus CIRM-BRFM 2984 isolated from oak limbs.</title>
        <authorList>
            <person name="Navarro D."/>
            <person name="Drula E."/>
            <person name="Chaduli D."/>
            <person name="Cazenave R."/>
            <person name="Ahrendt S."/>
            <person name="Wang J."/>
            <person name="Lipzen A."/>
            <person name="Daum C."/>
            <person name="Barry K."/>
            <person name="Grigoriev I.V."/>
            <person name="Favel A."/>
            <person name="Rosso M.N."/>
            <person name="Martin F."/>
        </authorList>
    </citation>
    <scope>NUCLEOTIDE SEQUENCE [LARGE SCALE GENOMIC DNA]</scope>
    <source>
        <strain evidence="4 5">CIRM-BRFM 2984</strain>
    </source>
</reference>
<keyword evidence="4" id="KW-0687">Ribonucleoprotein</keyword>
<feature type="compositionally biased region" description="Low complexity" evidence="1">
    <location>
        <begin position="841"/>
        <end position="857"/>
    </location>
</feature>
<dbReference type="AlphaFoldDB" id="A0AAW0E7P7"/>
<dbReference type="InterPro" id="IPR019350">
    <property type="entry name" value="RNA_pol_I-sp_TIF_RRN6-like"/>
</dbReference>
<evidence type="ECO:0000259" key="2">
    <source>
        <dbReference type="Pfam" id="PF10214"/>
    </source>
</evidence>
<evidence type="ECO:0000259" key="3">
    <source>
        <dbReference type="Pfam" id="PF20639"/>
    </source>
</evidence>
<organism evidence="4 5">
    <name type="scientific">Favolaschia claudopus</name>
    <dbReference type="NCBI Taxonomy" id="2862362"/>
    <lineage>
        <taxon>Eukaryota</taxon>
        <taxon>Fungi</taxon>
        <taxon>Dikarya</taxon>
        <taxon>Basidiomycota</taxon>
        <taxon>Agaricomycotina</taxon>
        <taxon>Agaricomycetes</taxon>
        <taxon>Agaricomycetidae</taxon>
        <taxon>Agaricales</taxon>
        <taxon>Marasmiineae</taxon>
        <taxon>Mycenaceae</taxon>
        <taxon>Favolaschia</taxon>
    </lineage>
</organism>
<keyword evidence="5" id="KW-1185">Reference proteome</keyword>
<sequence>MYSWPSNHTQTRGSTRKGNVKGKEKAVVSLDYPVLDTGLLGTATLFEENGRLEWSQVFKNSSRARLKTGNPTDVFPATRPPPWQMPKMRIPQRAEQGANFLRTFLPDIDVPSELIREQLTEDAEELRQFEEFDPYAGNQLETIVLSDTSSLAAFVAFPMGELSRDLNISPLLYSAGLGASFSPSAQPVQTFDTPIRQISAPKSTNVSGKAYLAVRTFGGTTLLRMQTTPQISVEKLAHITSAHTSDQQENLPHITSAHVGDQQVTDVKVSALQAQMTLIDVQGAVYRYDMATETTQIVQHALLPTSSDRFWRLELTENVNTCLVMSEADLVELDFRTQNSSSDVYSAIGNEVLTSIEDYPADQMLRLCSTEQLIWIDRRFTGRPLLSFKHGRSFDRSLEAKTLNFVNQHITTLSSRKNGLMTIYDVARLHGSMSCVQIAPYSLTTPSEGRIQPGQAFLRHPSAPPDSPFTFLRLSEVGSIRAFQLGITDDGVGETPVSWSREVKRLAAQAPHLREETSSLGRQEPPVVDLSPALEHFFRPQREMDDEQAAETLYDLVEKAHSFWQDVDPALDRVLTTYDVLLRSGDEPTTFARADFLTESVIKSARGYRALLQDRISAATLKEGAQWSLDLTDALGRFIPDLADCPDIRTLEERLRRHDLLSEDEGDRSASSLRRETQAREQLALDLTLSRDIFSSRSFLAPTATPTNYRELEAMTKTLSLEDEEPPPMVFGYLQPRFQSKRSASDEDNADKEKKDFIPPGVRLLLKDWQVGANSAEFVYHDPYEGEAEEPRPTPTIKAKAKREVAQSQVEVTEERPTQAPPRIVAASSRVEDALRRPFASQGPPVVPRSPGGSQPVMREAESQAVDSQDVLMPMASTQVLPGAYGGRPAMKKKVVKKRLGGF</sequence>
<feature type="region of interest" description="Disordered" evidence="1">
    <location>
        <begin position="1"/>
        <end position="23"/>
    </location>
</feature>
<dbReference type="GO" id="GO:0005840">
    <property type="term" value="C:ribosome"/>
    <property type="evidence" value="ECO:0007669"/>
    <property type="project" value="UniProtKB-KW"/>
</dbReference>
<dbReference type="Pfam" id="PF10214">
    <property type="entry name" value="Rrn6_beta-prop"/>
    <property type="match status" value="1"/>
</dbReference>
<feature type="domain" description="RRN6 beta-propeller" evidence="2">
    <location>
        <begin position="153"/>
        <end position="445"/>
    </location>
</feature>
<accession>A0AAW0E7P7</accession>
<dbReference type="EMBL" id="JAWWNJ010000002">
    <property type="protein sequence ID" value="KAK7061434.1"/>
    <property type="molecule type" value="Genomic_DNA"/>
</dbReference>
<name>A0AAW0E7P7_9AGAR</name>
<evidence type="ECO:0000256" key="1">
    <source>
        <dbReference type="SAM" id="MobiDB-lite"/>
    </source>
</evidence>
<dbReference type="PANTHER" id="PTHR28221">
    <property type="entry name" value="RNA POLYMERASE I-SPECIFIC TRANSCRIPTION INITIATION FACTOR RRN6"/>
    <property type="match status" value="1"/>
</dbReference>
<keyword evidence="4" id="KW-0689">Ribosomal protein</keyword>
<protein>
    <submittedName>
        <fullName evidence="4">60S ribosomal protein</fullName>
    </submittedName>
</protein>
<gene>
    <name evidence="4" type="ORF">R3P38DRAFT_2595925</name>
</gene>
<evidence type="ECO:0000313" key="4">
    <source>
        <dbReference type="EMBL" id="KAK7061434.1"/>
    </source>
</evidence>
<feature type="compositionally biased region" description="Polar residues" evidence="1">
    <location>
        <begin position="1"/>
        <end position="13"/>
    </location>
</feature>
<evidence type="ECO:0000313" key="5">
    <source>
        <dbReference type="Proteomes" id="UP001362999"/>
    </source>
</evidence>
<feature type="domain" description="RRN6 K-rich C-terminal" evidence="3">
    <location>
        <begin position="765"/>
        <end position="903"/>
    </location>
</feature>